<dbReference type="Pfam" id="PF00544">
    <property type="entry name" value="Pectate_lyase_4"/>
    <property type="match status" value="1"/>
</dbReference>
<dbReference type="InterPro" id="IPR000254">
    <property type="entry name" value="CBD"/>
</dbReference>
<name>A0A0C3Q5N5_9AGAM</name>
<dbReference type="InterPro" id="IPR012334">
    <property type="entry name" value="Pectin_lyas_fold"/>
</dbReference>
<dbReference type="InterPro" id="IPR045032">
    <property type="entry name" value="PEL"/>
</dbReference>
<protein>
    <submittedName>
        <fullName evidence="8">Polysaccharide lyase family 1 protein</fullName>
    </submittedName>
</protein>
<evidence type="ECO:0000256" key="3">
    <source>
        <dbReference type="ARBA" id="ARBA00023239"/>
    </source>
</evidence>
<dbReference type="SUPFAM" id="SSF51126">
    <property type="entry name" value="Pectin lyase-like"/>
    <property type="match status" value="1"/>
</dbReference>
<gene>
    <name evidence="8" type="ORF">M407DRAFT_26169</name>
</gene>
<sequence length="409" mass="42859">MLNGKSLLAAPAVLLALAANVANADVALYGQCGGLTYTGDTTCVSGAVCVYQNDYYWQCLAGTAATTTTTSKTSTTTSKTSTTTTKTSSSSTTTKTSSSTTTTKASTTTTTSSGTSTGCPSTMEGYATTNGGTTGGAGGSTVTVSTLADLRTAVAGTTAKIVRISTIITGDGEVVDVGSNTTVLGACGGGMTGGGFRVKKGTNVIFRNLKLYKSPAPTDLIEIQASTNVWVDHNEFYSDLDNGKDFYDGCTDINHGSDYITVSWNYYHDHYKTSLVGHSDNNGDEDTGHFHVTYHHNYFRNLGSRLPSLRFGTGHIYNNYYKDIFISCIDSRDGAQTLIENNVFENSTQVLMTTTNGGYANPVGNDWGGATPELNPGTFTTAPYSYSLEATTGVVSDVTTCAGTCKITV</sequence>
<evidence type="ECO:0000256" key="1">
    <source>
        <dbReference type="ARBA" id="ARBA00010980"/>
    </source>
</evidence>
<dbReference type="SUPFAM" id="SSF57180">
    <property type="entry name" value="Cellulose-binding domain"/>
    <property type="match status" value="1"/>
</dbReference>
<dbReference type="OrthoDB" id="1637350at2759"/>
<keyword evidence="4" id="KW-0964">Secreted</keyword>
<evidence type="ECO:0000256" key="2">
    <source>
        <dbReference type="ARBA" id="ARBA00022729"/>
    </source>
</evidence>
<dbReference type="HOGENOM" id="CLU_021894_0_0_1"/>
<reference evidence="8 9" key="1">
    <citation type="submission" date="2014-04" db="EMBL/GenBank/DDBJ databases">
        <authorList>
            <consortium name="DOE Joint Genome Institute"/>
            <person name="Kuo A."/>
            <person name="Girlanda M."/>
            <person name="Perotto S."/>
            <person name="Kohler A."/>
            <person name="Nagy L.G."/>
            <person name="Floudas D."/>
            <person name="Copeland A."/>
            <person name="Barry K.W."/>
            <person name="Cichocki N."/>
            <person name="Veneault-Fourrey C."/>
            <person name="LaButti K."/>
            <person name="Lindquist E.A."/>
            <person name="Lipzen A."/>
            <person name="Lundell T."/>
            <person name="Morin E."/>
            <person name="Murat C."/>
            <person name="Sun H."/>
            <person name="Tunlid A."/>
            <person name="Henrissat B."/>
            <person name="Grigoriev I.V."/>
            <person name="Hibbett D.S."/>
            <person name="Martin F."/>
            <person name="Nordberg H.P."/>
            <person name="Cantor M.N."/>
            <person name="Hua S.X."/>
        </authorList>
    </citation>
    <scope>NUCLEOTIDE SEQUENCE [LARGE SCALE GENOMIC DNA]</scope>
    <source>
        <strain evidence="8 9">MUT 4182</strain>
    </source>
</reference>
<dbReference type="InterPro" id="IPR035971">
    <property type="entry name" value="CBD_sf"/>
</dbReference>
<evidence type="ECO:0000313" key="8">
    <source>
        <dbReference type="EMBL" id="KIO24465.1"/>
    </source>
</evidence>
<dbReference type="PANTHER" id="PTHR31683">
    <property type="entry name" value="PECTATE LYASE 18-RELATED"/>
    <property type="match status" value="1"/>
</dbReference>
<dbReference type="SMART" id="SM00236">
    <property type="entry name" value="fCBD"/>
    <property type="match status" value="1"/>
</dbReference>
<dbReference type="SMART" id="SM00656">
    <property type="entry name" value="Amb_all"/>
    <property type="match status" value="1"/>
</dbReference>
<feature type="signal peptide" evidence="6">
    <location>
        <begin position="1"/>
        <end position="24"/>
    </location>
</feature>
<keyword evidence="9" id="KW-1185">Reference proteome</keyword>
<proteinExistence type="inferred from homology"/>
<dbReference type="STRING" id="1051891.A0A0C3Q5N5"/>
<dbReference type="GO" id="GO:0030570">
    <property type="term" value="F:pectate lyase activity"/>
    <property type="evidence" value="ECO:0007669"/>
    <property type="project" value="InterPro"/>
</dbReference>
<accession>A0A0C3Q5N5</accession>
<feature type="region of interest" description="Disordered" evidence="5">
    <location>
        <begin position="70"/>
        <end position="137"/>
    </location>
</feature>
<comment type="subcellular location">
    <subcellularLocation>
        <location evidence="4">Secreted</location>
    </subcellularLocation>
</comment>
<dbReference type="AlphaFoldDB" id="A0A0C3Q5N5"/>
<dbReference type="Pfam" id="PF00734">
    <property type="entry name" value="CBM_1"/>
    <property type="match status" value="1"/>
</dbReference>
<dbReference type="InterPro" id="IPR002022">
    <property type="entry name" value="Pec_lyase"/>
</dbReference>
<evidence type="ECO:0000256" key="6">
    <source>
        <dbReference type="SAM" id="SignalP"/>
    </source>
</evidence>
<dbReference type="Gene3D" id="2.160.20.10">
    <property type="entry name" value="Single-stranded right-handed beta-helix, Pectin lyase-like"/>
    <property type="match status" value="1"/>
</dbReference>
<organism evidence="8 9">
    <name type="scientific">Tulasnella calospora MUT 4182</name>
    <dbReference type="NCBI Taxonomy" id="1051891"/>
    <lineage>
        <taxon>Eukaryota</taxon>
        <taxon>Fungi</taxon>
        <taxon>Dikarya</taxon>
        <taxon>Basidiomycota</taxon>
        <taxon>Agaricomycotina</taxon>
        <taxon>Agaricomycetes</taxon>
        <taxon>Cantharellales</taxon>
        <taxon>Tulasnellaceae</taxon>
        <taxon>Tulasnella</taxon>
    </lineage>
</organism>
<dbReference type="InterPro" id="IPR011050">
    <property type="entry name" value="Pectin_lyase_fold/virulence"/>
</dbReference>
<dbReference type="PROSITE" id="PS00562">
    <property type="entry name" value="CBM1_1"/>
    <property type="match status" value="1"/>
</dbReference>
<dbReference type="GO" id="GO:0005576">
    <property type="term" value="C:extracellular region"/>
    <property type="evidence" value="ECO:0007669"/>
    <property type="project" value="UniProtKB-SubCell"/>
</dbReference>
<evidence type="ECO:0000259" key="7">
    <source>
        <dbReference type="PROSITE" id="PS51164"/>
    </source>
</evidence>
<evidence type="ECO:0000256" key="4">
    <source>
        <dbReference type="RuleBase" id="RU361173"/>
    </source>
</evidence>
<keyword evidence="4" id="KW-0624">Polysaccharide degradation</keyword>
<feature type="compositionally biased region" description="Low complexity" evidence="5">
    <location>
        <begin position="70"/>
        <end position="118"/>
    </location>
</feature>
<keyword evidence="3 4" id="KW-0456">Lyase</keyword>
<dbReference type="GO" id="GO:0030248">
    <property type="term" value="F:cellulose binding"/>
    <property type="evidence" value="ECO:0007669"/>
    <property type="project" value="InterPro"/>
</dbReference>
<evidence type="ECO:0000313" key="9">
    <source>
        <dbReference type="Proteomes" id="UP000054248"/>
    </source>
</evidence>
<dbReference type="Proteomes" id="UP000054248">
    <property type="component" value="Unassembled WGS sequence"/>
</dbReference>
<dbReference type="PANTHER" id="PTHR31683:SF18">
    <property type="entry name" value="PECTATE LYASE 21-RELATED"/>
    <property type="match status" value="1"/>
</dbReference>
<dbReference type="EMBL" id="KN823061">
    <property type="protein sequence ID" value="KIO24465.1"/>
    <property type="molecule type" value="Genomic_DNA"/>
</dbReference>
<evidence type="ECO:0000256" key="5">
    <source>
        <dbReference type="SAM" id="MobiDB-lite"/>
    </source>
</evidence>
<dbReference type="GO" id="GO:0000272">
    <property type="term" value="P:polysaccharide catabolic process"/>
    <property type="evidence" value="ECO:0007669"/>
    <property type="project" value="UniProtKB-KW"/>
</dbReference>
<feature type="chain" id="PRO_5002168362" evidence="6">
    <location>
        <begin position="25"/>
        <end position="409"/>
    </location>
</feature>
<keyword evidence="4" id="KW-0119">Carbohydrate metabolism</keyword>
<comment type="similarity">
    <text evidence="1 4">Belongs to the polysaccharide lyase 1 family.</text>
</comment>
<reference evidence="9" key="2">
    <citation type="submission" date="2015-01" db="EMBL/GenBank/DDBJ databases">
        <title>Evolutionary Origins and Diversification of the Mycorrhizal Mutualists.</title>
        <authorList>
            <consortium name="DOE Joint Genome Institute"/>
            <consortium name="Mycorrhizal Genomics Consortium"/>
            <person name="Kohler A."/>
            <person name="Kuo A."/>
            <person name="Nagy L.G."/>
            <person name="Floudas D."/>
            <person name="Copeland A."/>
            <person name="Barry K.W."/>
            <person name="Cichocki N."/>
            <person name="Veneault-Fourrey C."/>
            <person name="LaButti K."/>
            <person name="Lindquist E.A."/>
            <person name="Lipzen A."/>
            <person name="Lundell T."/>
            <person name="Morin E."/>
            <person name="Murat C."/>
            <person name="Riley R."/>
            <person name="Ohm R."/>
            <person name="Sun H."/>
            <person name="Tunlid A."/>
            <person name="Henrissat B."/>
            <person name="Grigoriev I.V."/>
            <person name="Hibbett D.S."/>
            <person name="Martin F."/>
        </authorList>
    </citation>
    <scope>NUCLEOTIDE SEQUENCE [LARGE SCALE GENOMIC DNA]</scope>
    <source>
        <strain evidence="9">MUT 4182</strain>
    </source>
</reference>
<dbReference type="PROSITE" id="PS51164">
    <property type="entry name" value="CBM1_2"/>
    <property type="match status" value="1"/>
</dbReference>
<keyword evidence="2 6" id="KW-0732">Signal</keyword>
<feature type="domain" description="CBM1" evidence="7">
    <location>
        <begin position="24"/>
        <end position="60"/>
    </location>
</feature>